<gene>
    <name evidence="1" type="ORF">METZ01_LOCUS233422</name>
</gene>
<reference evidence="1" key="1">
    <citation type="submission" date="2018-05" db="EMBL/GenBank/DDBJ databases">
        <authorList>
            <person name="Lanie J.A."/>
            <person name="Ng W.-L."/>
            <person name="Kazmierczak K.M."/>
            <person name="Andrzejewski T.M."/>
            <person name="Davidsen T.M."/>
            <person name="Wayne K.J."/>
            <person name="Tettelin H."/>
            <person name="Glass J.I."/>
            <person name="Rusch D."/>
            <person name="Podicherti R."/>
            <person name="Tsui H.-C.T."/>
            <person name="Winkler M.E."/>
        </authorList>
    </citation>
    <scope>NUCLEOTIDE SEQUENCE</scope>
</reference>
<protein>
    <submittedName>
        <fullName evidence="1">Uncharacterized protein</fullName>
    </submittedName>
</protein>
<dbReference type="EMBL" id="UINC01058378">
    <property type="protein sequence ID" value="SVB80568.1"/>
    <property type="molecule type" value="Genomic_DNA"/>
</dbReference>
<dbReference type="AlphaFoldDB" id="A0A382GZU7"/>
<name>A0A382GZU7_9ZZZZ</name>
<feature type="non-terminal residue" evidence="1">
    <location>
        <position position="27"/>
    </location>
</feature>
<organism evidence="1">
    <name type="scientific">marine metagenome</name>
    <dbReference type="NCBI Taxonomy" id="408172"/>
    <lineage>
        <taxon>unclassified sequences</taxon>
        <taxon>metagenomes</taxon>
        <taxon>ecological metagenomes</taxon>
    </lineage>
</organism>
<accession>A0A382GZU7</accession>
<evidence type="ECO:0000313" key="1">
    <source>
        <dbReference type="EMBL" id="SVB80568.1"/>
    </source>
</evidence>
<sequence length="27" mass="2952">MNNQGNGEKPQSPGAELKKWNLIIDVA</sequence>
<proteinExistence type="predicted"/>